<feature type="non-terminal residue" evidence="2">
    <location>
        <position position="146"/>
    </location>
</feature>
<dbReference type="AlphaFoldDB" id="A0A6J4RTP4"/>
<accession>A0A6J4RTP4</accession>
<feature type="compositionally biased region" description="Basic residues" evidence="1">
    <location>
        <begin position="42"/>
        <end position="60"/>
    </location>
</feature>
<protein>
    <submittedName>
        <fullName evidence="2">Glyoxalase family protein</fullName>
    </submittedName>
</protein>
<feature type="compositionally biased region" description="Basic residues" evidence="1">
    <location>
        <begin position="85"/>
        <end position="102"/>
    </location>
</feature>
<gene>
    <name evidence="2" type="ORF">AVDCRST_MAG13-1149</name>
</gene>
<feature type="compositionally biased region" description="Basic and acidic residues" evidence="1">
    <location>
        <begin position="61"/>
        <end position="84"/>
    </location>
</feature>
<feature type="compositionally biased region" description="Basic and acidic residues" evidence="1">
    <location>
        <begin position="31"/>
        <end position="41"/>
    </location>
</feature>
<feature type="region of interest" description="Disordered" evidence="1">
    <location>
        <begin position="1"/>
        <end position="146"/>
    </location>
</feature>
<sequence>GHPVPPDLRQPPRRRPRRVQGVLRGARLHVRREVHGRDLRLHGRQRAGLRHAARPRALRRLHGEAGGRRPHLHRGDPLRLGREPRRGRRPRRRRPGRRRLPRQRPDGPRLHVRPLVQRPGRPPLGGHVDEPGGRRGRPAGHGADRL</sequence>
<organism evidence="2">
    <name type="scientific">uncultured Solirubrobacteraceae bacterium</name>
    <dbReference type="NCBI Taxonomy" id="1162706"/>
    <lineage>
        <taxon>Bacteria</taxon>
        <taxon>Bacillati</taxon>
        <taxon>Actinomycetota</taxon>
        <taxon>Thermoleophilia</taxon>
        <taxon>Solirubrobacterales</taxon>
        <taxon>Solirubrobacteraceae</taxon>
        <taxon>environmental samples</taxon>
    </lineage>
</organism>
<feature type="non-terminal residue" evidence="2">
    <location>
        <position position="1"/>
    </location>
</feature>
<name>A0A6J4RTP4_9ACTN</name>
<reference evidence="2" key="1">
    <citation type="submission" date="2020-02" db="EMBL/GenBank/DDBJ databases">
        <authorList>
            <person name="Meier V. D."/>
        </authorList>
    </citation>
    <scope>NUCLEOTIDE SEQUENCE</scope>
    <source>
        <strain evidence="2">AVDCRST_MAG13</strain>
    </source>
</reference>
<dbReference type="EMBL" id="CADCVO010000176">
    <property type="protein sequence ID" value="CAA9480689.1"/>
    <property type="molecule type" value="Genomic_DNA"/>
</dbReference>
<evidence type="ECO:0000313" key="2">
    <source>
        <dbReference type="EMBL" id="CAA9480689.1"/>
    </source>
</evidence>
<proteinExistence type="predicted"/>
<evidence type="ECO:0000256" key="1">
    <source>
        <dbReference type="SAM" id="MobiDB-lite"/>
    </source>
</evidence>